<reference evidence="1" key="2">
    <citation type="submission" date="2020-09" db="EMBL/GenBank/DDBJ databases">
        <authorList>
            <person name="Sun Q."/>
            <person name="Kim S."/>
        </authorList>
    </citation>
    <scope>NUCLEOTIDE SEQUENCE</scope>
    <source>
        <strain evidence="1">KCTC 32296</strain>
    </source>
</reference>
<gene>
    <name evidence="1" type="ORF">GCM10011273_00510</name>
</gene>
<protein>
    <submittedName>
        <fullName evidence="1">Uncharacterized protein</fullName>
    </submittedName>
</protein>
<keyword evidence="2" id="KW-1185">Reference proteome</keyword>
<accession>A0A918UM32</accession>
<dbReference type="Proteomes" id="UP000662572">
    <property type="component" value="Unassembled WGS sequence"/>
</dbReference>
<evidence type="ECO:0000313" key="1">
    <source>
        <dbReference type="EMBL" id="GGZ19857.1"/>
    </source>
</evidence>
<dbReference type="EMBL" id="BMZB01000001">
    <property type="protein sequence ID" value="GGZ19857.1"/>
    <property type="molecule type" value="Genomic_DNA"/>
</dbReference>
<name>A0A918UM32_9CAUL</name>
<dbReference type="AlphaFoldDB" id="A0A918UM32"/>
<comment type="caution">
    <text evidence="1">The sequence shown here is derived from an EMBL/GenBank/DDBJ whole genome shotgun (WGS) entry which is preliminary data.</text>
</comment>
<organism evidence="1 2">
    <name type="scientific">Asticcacaulis endophyticus</name>
    <dbReference type="NCBI Taxonomy" id="1395890"/>
    <lineage>
        <taxon>Bacteria</taxon>
        <taxon>Pseudomonadati</taxon>
        <taxon>Pseudomonadota</taxon>
        <taxon>Alphaproteobacteria</taxon>
        <taxon>Caulobacterales</taxon>
        <taxon>Caulobacteraceae</taxon>
        <taxon>Asticcacaulis</taxon>
    </lineage>
</organism>
<reference evidence="1" key="1">
    <citation type="journal article" date="2014" name="Int. J. Syst. Evol. Microbiol.">
        <title>Complete genome sequence of Corynebacterium casei LMG S-19264T (=DSM 44701T), isolated from a smear-ripened cheese.</title>
        <authorList>
            <consortium name="US DOE Joint Genome Institute (JGI-PGF)"/>
            <person name="Walter F."/>
            <person name="Albersmeier A."/>
            <person name="Kalinowski J."/>
            <person name="Ruckert C."/>
        </authorList>
    </citation>
    <scope>NUCLEOTIDE SEQUENCE</scope>
    <source>
        <strain evidence="1">KCTC 32296</strain>
    </source>
</reference>
<proteinExistence type="predicted"/>
<sequence length="52" mass="5727">MMRYTTARVVSTLFSKWQLTIPAQAATSGAAKRADAPARRGTKVKLDHYGFV</sequence>
<evidence type="ECO:0000313" key="2">
    <source>
        <dbReference type="Proteomes" id="UP000662572"/>
    </source>
</evidence>